<name>A0A9P0KD99_ACAOB</name>
<protein>
    <submittedName>
        <fullName evidence="1">Uncharacterized protein</fullName>
    </submittedName>
</protein>
<evidence type="ECO:0000313" key="1">
    <source>
        <dbReference type="EMBL" id="CAH1971423.1"/>
    </source>
</evidence>
<accession>A0A9P0KD99</accession>
<keyword evidence="2" id="KW-1185">Reference proteome</keyword>
<dbReference type="Proteomes" id="UP001152888">
    <property type="component" value="Unassembled WGS sequence"/>
</dbReference>
<evidence type="ECO:0000313" key="2">
    <source>
        <dbReference type="Proteomes" id="UP001152888"/>
    </source>
</evidence>
<proteinExistence type="predicted"/>
<sequence>MRMWWMVSDCRTRRCHPEDLEGGARMCACCMHTCSVARVRVASPFPCIPL</sequence>
<gene>
    <name evidence="1" type="ORF">ACAOBT_LOCUS9417</name>
</gene>
<dbReference type="AlphaFoldDB" id="A0A9P0KD99"/>
<reference evidence="1" key="1">
    <citation type="submission" date="2022-03" db="EMBL/GenBank/DDBJ databases">
        <authorList>
            <person name="Sayadi A."/>
        </authorList>
    </citation>
    <scope>NUCLEOTIDE SEQUENCE</scope>
</reference>
<organism evidence="1 2">
    <name type="scientific">Acanthoscelides obtectus</name>
    <name type="common">Bean weevil</name>
    <name type="synonym">Bruchus obtectus</name>
    <dbReference type="NCBI Taxonomy" id="200917"/>
    <lineage>
        <taxon>Eukaryota</taxon>
        <taxon>Metazoa</taxon>
        <taxon>Ecdysozoa</taxon>
        <taxon>Arthropoda</taxon>
        <taxon>Hexapoda</taxon>
        <taxon>Insecta</taxon>
        <taxon>Pterygota</taxon>
        <taxon>Neoptera</taxon>
        <taxon>Endopterygota</taxon>
        <taxon>Coleoptera</taxon>
        <taxon>Polyphaga</taxon>
        <taxon>Cucujiformia</taxon>
        <taxon>Chrysomeloidea</taxon>
        <taxon>Chrysomelidae</taxon>
        <taxon>Bruchinae</taxon>
        <taxon>Bruchini</taxon>
        <taxon>Acanthoscelides</taxon>
    </lineage>
</organism>
<dbReference type="EMBL" id="CAKOFQ010006785">
    <property type="protein sequence ID" value="CAH1971423.1"/>
    <property type="molecule type" value="Genomic_DNA"/>
</dbReference>
<comment type="caution">
    <text evidence="1">The sequence shown here is derived from an EMBL/GenBank/DDBJ whole genome shotgun (WGS) entry which is preliminary data.</text>
</comment>